<evidence type="ECO:0000259" key="1">
    <source>
        <dbReference type="Pfam" id="PF00144"/>
    </source>
</evidence>
<reference evidence="2 3" key="1">
    <citation type="submission" date="2019-03" db="EMBL/GenBank/DDBJ databases">
        <title>Genomic Encyclopedia of Type Strains, Phase IV (KMG-IV): sequencing the most valuable type-strain genomes for metagenomic binning, comparative biology and taxonomic classification.</title>
        <authorList>
            <person name="Goeker M."/>
        </authorList>
    </citation>
    <scope>NUCLEOTIDE SEQUENCE [LARGE SCALE GENOMIC DNA]</scope>
    <source>
        <strain evidence="2 3">DSM 100013</strain>
    </source>
</reference>
<proteinExistence type="predicted"/>
<feature type="domain" description="Beta-lactamase-related" evidence="1">
    <location>
        <begin position="8"/>
        <end position="333"/>
    </location>
</feature>
<dbReference type="OrthoDB" id="9797709at2"/>
<evidence type="ECO:0000313" key="3">
    <source>
        <dbReference type="Proteomes" id="UP000295504"/>
    </source>
</evidence>
<protein>
    <submittedName>
        <fullName evidence="2">CubicO group peptidase (Beta-lactamase class C family)</fullName>
    </submittedName>
</protein>
<accession>A0A4R2SW31</accession>
<dbReference type="EMBL" id="SLYC01000073">
    <property type="protein sequence ID" value="TCP94689.1"/>
    <property type="molecule type" value="Genomic_DNA"/>
</dbReference>
<dbReference type="InterPro" id="IPR012338">
    <property type="entry name" value="Beta-lactam/transpept-like"/>
</dbReference>
<comment type="caution">
    <text evidence="2">The sequence shown here is derived from an EMBL/GenBank/DDBJ whole genome shotgun (WGS) entry which is preliminary data.</text>
</comment>
<dbReference type="PANTHER" id="PTHR43283">
    <property type="entry name" value="BETA-LACTAMASE-RELATED"/>
    <property type="match status" value="1"/>
</dbReference>
<keyword evidence="3" id="KW-1185">Reference proteome</keyword>
<name>A0A4R2SW31_9FIRM</name>
<dbReference type="SUPFAM" id="SSF56601">
    <property type="entry name" value="beta-lactamase/transpeptidase-like"/>
    <property type="match status" value="1"/>
</dbReference>
<dbReference type="RefSeq" id="WP_132849817.1">
    <property type="nucleotide sequence ID" value="NZ_CP058648.1"/>
</dbReference>
<organism evidence="2 3">
    <name type="scientific">Serpentinicella alkaliphila</name>
    <dbReference type="NCBI Taxonomy" id="1734049"/>
    <lineage>
        <taxon>Bacteria</taxon>
        <taxon>Bacillati</taxon>
        <taxon>Bacillota</taxon>
        <taxon>Clostridia</taxon>
        <taxon>Peptostreptococcales</taxon>
        <taxon>Natronincolaceae</taxon>
        <taxon>Serpentinicella</taxon>
    </lineage>
</organism>
<evidence type="ECO:0000313" key="2">
    <source>
        <dbReference type="EMBL" id="TCP94689.1"/>
    </source>
</evidence>
<gene>
    <name evidence="2" type="ORF">EDD79_10733</name>
</gene>
<dbReference type="PANTHER" id="PTHR43283:SF18">
    <property type="match status" value="1"/>
</dbReference>
<dbReference type="AlphaFoldDB" id="A0A4R2SW31"/>
<sequence length="352" mass="39937">MVNEKLLNDILNKMVDKKRIFSAVLCVENSDKSFSWTGAVGNMEKDSRFFIASVTKLYVTAVVMQLIEENRIALSDKISKYLPDHFCEGLHVLKGVDYSNEITIAHLISNTSGLPDYFYHKQDNGRTAADELMEGHDEAWHLDKTIDLIKELKPNFKPGAKGKAAYSDSNYQLLGRIIENVTGQNIGEVFHDYIFSKLDLPNTYAYSDVNDNTPVPFYYKSQQLWLPQYIASVTVEGGIVSTADEVMIFLKEFFNGRFFPKERINNLKQWNFILPPPGLFQFGIGLEKLWAPRIVSPLKPIKEIVGFWGQTGSFAFYNPQTDLYFCGTTNQINGQGHRLAGNAMMKIIKSVL</sequence>
<dbReference type="Pfam" id="PF00144">
    <property type="entry name" value="Beta-lactamase"/>
    <property type="match status" value="1"/>
</dbReference>
<dbReference type="Gene3D" id="3.40.710.10">
    <property type="entry name" value="DD-peptidase/beta-lactamase superfamily"/>
    <property type="match status" value="1"/>
</dbReference>
<dbReference type="InterPro" id="IPR001466">
    <property type="entry name" value="Beta-lactam-related"/>
</dbReference>
<dbReference type="InterPro" id="IPR050789">
    <property type="entry name" value="Diverse_Enzym_Activities"/>
</dbReference>
<dbReference type="Proteomes" id="UP000295504">
    <property type="component" value="Unassembled WGS sequence"/>
</dbReference>